<protein>
    <submittedName>
        <fullName evidence="3">DUF2530 domain-containing protein</fullName>
    </submittedName>
</protein>
<comment type="caution">
    <text evidence="3">The sequence shown here is derived from an EMBL/GenBank/DDBJ whole genome shotgun (WGS) entry which is preliminary data.</text>
</comment>
<feature type="transmembrane region" description="Helical" evidence="2">
    <location>
        <begin position="24"/>
        <end position="41"/>
    </location>
</feature>
<reference evidence="3 4" key="1">
    <citation type="journal article" date="2017" name="Int. J. Syst. Evol. Microbiol.">
        <title>Pseudokineococcus basanitobsidens sp. nov., isolated from volcanic rock.</title>
        <authorList>
            <person name="Lee D.W."/>
            <person name="Park M.Y."/>
            <person name="Kim J.J."/>
            <person name="Kim B.S."/>
        </authorList>
    </citation>
    <scope>NUCLEOTIDE SEQUENCE [LARGE SCALE GENOMIC DNA]</scope>
    <source>
        <strain evidence="3 4">DSM 103726</strain>
    </source>
</reference>
<dbReference type="EMBL" id="JBBIAA010000018">
    <property type="protein sequence ID" value="MEJ5946226.1"/>
    <property type="molecule type" value="Genomic_DNA"/>
</dbReference>
<keyword evidence="4" id="KW-1185">Reference proteome</keyword>
<feature type="region of interest" description="Disordered" evidence="1">
    <location>
        <begin position="1"/>
        <end position="20"/>
    </location>
</feature>
<name>A0ABU8RMC6_9ACTN</name>
<feature type="transmembrane region" description="Helical" evidence="2">
    <location>
        <begin position="53"/>
        <end position="72"/>
    </location>
</feature>
<feature type="region of interest" description="Disordered" evidence="1">
    <location>
        <begin position="81"/>
        <end position="100"/>
    </location>
</feature>
<sequence length="100" mass="11112">MRFTHLPRQTRPTPPAPRTDDRRAALAGLAVWVVSLVVVLAQRGPLVADDRGWWVWCCVAGTALGLVGLVHLQRREVRRRTADRRARRTARTGALGEVAP</sequence>
<evidence type="ECO:0000256" key="1">
    <source>
        <dbReference type="SAM" id="MobiDB-lite"/>
    </source>
</evidence>
<proteinExistence type="predicted"/>
<accession>A0ABU8RMC6</accession>
<dbReference type="RefSeq" id="WP_339575610.1">
    <property type="nucleotide sequence ID" value="NZ_JBBIAA010000018.1"/>
</dbReference>
<evidence type="ECO:0000313" key="3">
    <source>
        <dbReference type="EMBL" id="MEJ5946226.1"/>
    </source>
</evidence>
<gene>
    <name evidence="3" type="ORF">WDZ17_13085</name>
</gene>
<organism evidence="3 4">
    <name type="scientific">Pseudokineococcus basanitobsidens</name>
    <dbReference type="NCBI Taxonomy" id="1926649"/>
    <lineage>
        <taxon>Bacteria</taxon>
        <taxon>Bacillati</taxon>
        <taxon>Actinomycetota</taxon>
        <taxon>Actinomycetes</taxon>
        <taxon>Kineosporiales</taxon>
        <taxon>Kineosporiaceae</taxon>
        <taxon>Pseudokineococcus</taxon>
    </lineage>
</organism>
<keyword evidence="2" id="KW-1133">Transmembrane helix</keyword>
<dbReference type="InterPro" id="IPR019681">
    <property type="entry name" value="DUF2530"/>
</dbReference>
<dbReference type="Proteomes" id="UP001387100">
    <property type="component" value="Unassembled WGS sequence"/>
</dbReference>
<dbReference type="Pfam" id="PF10745">
    <property type="entry name" value="DUF2530"/>
    <property type="match status" value="1"/>
</dbReference>
<keyword evidence="2" id="KW-0812">Transmembrane</keyword>
<evidence type="ECO:0000256" key="2">
    <source>
        <dbReference type="SAM" id="Phobius"/>
    </source>
</evidence>
<evidence type="ECO:0000313" key="4">
    <source>
        <dbReference type="Proteomes" id="UP001387100"/>
    </source>
</evidence>
<keyword evidence="2" id="KW-0472">Membrane</keyword>